<comment type="caution">
    <text evidence="5">The sequence shown here is derived from an EMBL/GenBank/DDBJ whole genome shotgun (WGS) entry which is preliminary data.</text>
</comment>
<accession>A0A9P6ZBW5</accession>
<dbReference type="InterPro" id="IPR058538">
    <property type="entry name" value="Ig_TPPC8_2nd"/>
</dbReference>
<sequence>MSASIQAELSTRDMLARTVAPLVAVAASEDAEELCRLNHIPSFTDLIQPFGDMIDKVTARDWQGVPTTIDNFNVRFKSIHKLEEPNHQAVMRLVQERVKSRGEKHIETYIKSKSDVTEEYLSVPLDQLTPWYTHFKNAMLSLRGITEYETFDHPVATMIVISSLNTDPISTIMQLYNPNIPSFTLDKPYIDTNILRYYVVLHDPNLTTLEHSTAMFEKLKRTVGLHCYLLTINSKPRNTVDVDNLEEKAEESIRQVWENSLTESYRIESELQTFVASTADSSTSSLNAPLSPLVGGHTRSSSVSSNLSSLQTPIVHGASIQSSPIDSSESPYNTSSAEKSVSELQQDSIQYGRCMTADNVEQLKTMVREFAVQSLVPFMERNIQQWNEQVASARRGLTGRLFGASRRLFGTSGRSSPQSVQTIPAQGPNIPYGLNSITVYPFAAPEAQMRKLADYAFMLRDYKFAYTIYDTVRRDYATEKAYKHHAGTQEMMGICLLMMNQPLTSKTDVDRHFELAVQQYLSRCRSIFHATRTTVIYYELLKVHQMWKDIPTALVRMTGEDSDLRSGLFLEQAALCFLRANKPMVRKYGFHLAMAGQRYSKASQRLHAFRCYEMAASVLDTKSWTIAKNHVQFALGRQAFHLGRLEDSVTYFSNVLTDSKQTAQQQIAHIREFLFIYKQYASQAGFDPLKQSFPNLALPVIDDRQIQVTLSNAQSNTTHREEWAAMEIELLEESIANGYISSSKRAMAVQQQDDDRIVCAVEESAIIHIELYNPLQIAISLSNLMLGCQYKESSKPQDYVADTDEEMPEGKQIGGTDLLEFEHYKLQKLSGVTLDPLEKKTISLAIVPCHKGSLLVTGLHYTLNELVHTFKPFVKRGKRLNRTKEERMSVVYACDRSLDILVTSPMPLLDIAFHHVPETVLSGEVVQTVLEINNKGNKGLTALRLKASHPSFICVGNPEDMDKDIYAAHPSTLDKMQIDNHLFDPSVISIPLPENDGRGTVKPGETTLVPLWIRGDRIGKHTFKLLFSYQSDEDNAMIAHRTLRYSIQVQVLPSLKINAFTRQSTTAINEFILGIEIENLQTTAQFELGQLTASSPVWAISSLSINLSDTQDVERKTTIPPRQTTFAYYKIHRLAYENESDSPEAWTSQALGALLNDYGDSKKKRALPPINLHLSKISFKGNNIPTELPPLKTFSLNSRMHWRQGNLEGQFPNISKEKYSNLFTLYNSGDVDLTIYWNIPQMKRQGHHYIIGVNLGIQQNPFQGNSSEVMNQQSRTMFEATAKERAALINSFTRNRAIKDESPVKILVSAPDKKSHDFEKEGLLKVPISLSLMNCSWNRTSKYTLELLPWSKTDQKNTNSKAYLNIYPFHWNGSTIFTGTLNPEERKDIEVFAIFQLPGVYDINRWKLTVRTDDKEDSEAFVHQPTLPQLITTIAK</sequence>
<feature type="domain" description="TPPC8 first Ig-like" evidence="4">
    <location>
        <begin position="717"/>
        <end position="921"/>
    </location>
</feature>
<evidence type="ECO:0000313" key="6">
    <source>
        <dbReference type="Proteomes" id="UP000740926"/>
    </source>
</evidence>
<gene>
    <name evidence="5" type="ORF">G6F50_001408</name>
</gene>
<evidence type="ECO:0000259" key="2">
    <source>
        <dbReference type="Pfam" id="PF24542"/>
    </source>
</evidence>
<dbReference type="InterPro" id="IPR057651">
    <property type="entry name" value="Ig_TPPC8_C"/>
</dbReference>
<evidence type="ECO:0000313" key="5">
    <source>
        <dbReference type="EMBL" id="KAG1575076.1"/>
    </source>
</evidence>
<dbReference type="PANTHER" id="PTHR12975">
    <property type="entry name" value="TRANSPORT PROTEIN TRAPP"/>
    <property type="match status" value="1"/>
</dbReference>
<dbReference type="InterPro" id="IPR058541">
    <property type="entry name" value="Ig_TPPC8_1st"/>
</dbReference>
<feature type="region of interest" description="Disordered" evidence="1">
    <location>
        <begin position="319"/>
        <end position="343"/>
    </location>
</feature>
<dbReference type="Pfam" id="PF24544">
    <property type="entry name" value="Ig_TPPC8_2nd"/>
    <property type="match status" value="1"/>
</dbReference>
<dbReference type="EMBL" id="JAANIU010000115">
    <property type="protein sequence ID" value="KAG1575076.1"/>
    <property type="molecule type" value="Genomic_DNA"/>
</dbReference>
<dbReference type="GO" id="GO:1990072">
    <property type="term" value="C:TRAPPIII protein complex"/>
    <property type="evidence" value="ECO:0007669"/>
    <property type="project" value="TreeGrafter"/>
</dbReference>
<name>A0A9P6ZBW5_9FUNG</name>
<organism evidence="5 6">
    <name type="scientific">Rhizopus delemar</name>
    <dbReference type="NCBI Taxonomy" id="936053"/>
    <lineage>
        <taxon>Eukaryota</taxon>
        <taxon>Fungi</taxon>
        <taxon>Fungi incertae sedis</taxon>
        <taxon>Mucoromycota</taxon>
        <taxon>Mucoromycotina</taxon>
        <taxon>Mucoromycetes</taxon>
        <taxon>Mucorales</taxon>
        <taxon>Mucorineae</taxon>
        <taxon>Rhizopodaceae</taxon>
        <taxon>Rhizopus</taxon>
    </lineage>
</organism>
<evidence type="ECO:0000259" key="3">
    <source>
        <dbReference type="Pfam" id="PF24544"/>
    </source>
</evidence>
<protein>
    <recommendedName>
        <fullName evidence="7">Trafficking protein particle complex subunit 8</fullName>
    </recommendedName>
</protein>
<feature type="compositionally biased region" description="Low complexity" evidence="1">
    <location>
        <begin position="319"/>
        <end position="331"/>
    </location>
</feature>
<evidence type="ECO:0008006" key="7">
    <source>
        <dbReference type="Google" id="ProtNLM"/>
    </source>
</evidence>
<dbReference type="Pfam" id="PF12739">
    <property type="entry name" value="TRAPPC-Trs85"/>
    <property type="match status" value="1"/>
</dbReference>
<dbReference type="Proteomes" id="UP000740926">
    <property type="component" value="Unassembled WGS sequence"/>
</dbReference>
<dbReference type="InterPro" id="IPR024420">
    <property type="entry name" value="TRAPP_III_complex_Trs85"/>
</dbReference>
<proteinExistence type="predicted"/>
<evidence type="ECO:0000259" key="4">
    <source>
        <dbReference type="Pfam" id="PF24545"/>
    </source>
</evidence>
<evidence type="ECO:0000256" key="1">
    <source>
        <dbReference type="SAM" id="MobiDB-lite"/>
    </source>
</evidence>
<feature type="region of interest" description="Disordered" evidence="1">
    <location>
        <begin position="282"/>
        <end position="307"/>
    </location>
</feature>
<dbReference type="Pfam" id="PF24545">
    <property type="entry name" value="Ig_TPPC8_1st"/>
    <property type="match status" value="1"/>
</dbReference>
<dbReference type="PANTHER" id="PTHR12975:SF6">
    <property type="entry name" value="TRAFFICKING PROTEIN PARTICLE COMPLEX SUBUNIT 8"/>
    <property type="match status" value="1"/>
</dbReference>
<dbReference type="Pfam" id="PF24542">
    <property type="entry name" value="Ig_TPPC8_C"/>
    <property type="match status" value="1"/>
</dbReference>
<keyword evidence="6" id="KW-1185">Reference proteome</keyword>
<reference evidence="5 6" key="1">
    <citation type="journal article" date="2020" name="Microb. Genom.">
        <title>Genetic diversity of clinical and environmental Mucorales isolates obtained from an investigation of mucormycosis cases among solid organ transplant recipients.</title>
        <authorList>
            <person name="Nguyen M.H."/>
            <person name="Kaul D."/>
            <person name="Muto C."/>
            <person name="Cheng S.J."/>
            <person name="Richter R.A."/>
            <person name="Bruno V.M."/>
            <person name="Liu G."/>
            <person name="Beyhan S."/>
            <person name="Sundermann A.J."/>
            <person name="Mounaud S."/>
            <person name="Pasculle A.W."/>
            <person name="Nierman W.C."/>
            <person name="Driscoll E."/>
            <person name="Cumbie R."/>
            <person name="Clancy C.J."/>
            <person name="Dupont C.L."/>
        </authorList>
    </citation>
    <scope>NUCLEOTIDE SEQUENCE [LARGE SCALE GENOMIC DNA]</scope>
    <source>
        <strain evidence="5 6">GL24</strain>
    </source>
</reference>
<feature type="compositionally biased region" description="Polar residues" evidence="1">
    <location>
        <begin position="332"/>
        <end position="343"/>
    </location>
</feature>
<feature type="domain" description="TPPC8 C-terminal Ig-like" evidence="2">
    <location>
        <begin position="1304"/>
        <end position="1411"/>
    </location>
</feature>
<feature type="domain" description="TPPC8 second Ig-like" evidence="3">
    <location>
        <begin position="923"/>
        <end position="1043"/>
    </location>
</feature>